<dbReference type="EMBL" id="CP013650">
    <property type="protein sequence ID" value="ALS99666.1"/>
    <property type="molecule type" value="Genomic_DNA"/>
</dbReference>
<dbReference type="STRING" id="1526571.AT746_16280"/>
<evidence type="ECO:0000313" key="1">
    <source>
        <dbReference type="EMBL" id="ALS99666.1"/>
    </source>
</evidence>
<dbReference type="Proteomes" id="UP000068447">
    <property type="component" value="Chromosome"/>
</dbReference>
<dbReference type="RefSeq" id="WP_062482442.1">
    <property type="nucleotide sequence ID" value="NZ_CP013650.1"/>
</dbReference>
<reference evidence="1 2" key="1">
    <citation type="submission" date="2015-12" db="EMBL/GenBank/DDBJ databases">
        <title>Complete genome of Lacimicrobium alkaliphilum KCTC 32984.</title>
        <authorList>
            <person name="Kim S.-G."/>
            <person name="Lee Y.-J."/>
        </authorList>
    </citation>
    <scope>NUCLEOTIDE SEQUENCE [LARGE SCALE GENOMIC DNA]</scope>
    <source>
        <strain evidence="1 2">YelD216</strain>
    </source>
</reference>
<dbReference type="InterPro" id="IPR010836">
    <property type="entry name" value="SapC"/>
</dbReference>
<organism evidence="1 2">
    <name type="scientific">Lacimicrobium alkaliphilum</name>
    <dbReference type="NCBI Taxonomy" id="1526571"/>
    <lineage>
        <taxon>Bacteria</taxon>
        <taxon>Pseudomonadati</taxon>
        <taxon>Pseudomonadota</taxon>
        <taxon>Gammaproteobacteria</taxon>
        <taxon>Alteromonadales</taxon>
        <taxon>Alteromonadaceae</taxon>
        <taxon>Lacimicrobium</taxon>
    </lineage>
</organism>
<dbReference type="OrthoDB" id="9806524at2"/>
<sequence length="259" mass="29019">MARNYVLLDKEAHKNIKIKQDPSLAHSKSSHLVGVSIREFARAASSVPLVLVKDEAADRYHCTGLYGLVEGVNLYYSPEGWQSHYAPLNLQRYPFDVRPNGEQLSIFIDKDSDLVNEKEGIALFNDDGSVSEYMESRQKLMSELVNSENLTQEFVKTLTELDLIEELRLGIRYASGEQRQLVGLHSISEEKLMKLEDEQVLKLHRNGFLGAMYAMLGSMGQLNKLVQLSQKSEQPIAAIQILPKDTAQAATAEQPAKAN</sequence>
<protein>
    <recommendedName>
        <fullName evidence="3">SapC protein</fullName>
    </recommendedName>
</protein>
<evidence type="ECO:0008006" key="3">
    <source>
        <dbReference type="Google" id="ProtNLM"/>
    </source>
</evidence>
<evidence type="ECO:0000313" key="2">
    <source>
        <dbReference type="Proteomes" id="UP000068447"/>
    </source>
</evidence>
<accession>A0A0U3AP12</accession>
<name>A0A0U3AP12_9ALTE</name>
<gene>
    <name evidence="1" type="ORF">AT746_16280</name>
</gene>
<dbReference type="AlphaFoldDB" id="A0A0U3AP12"/>
<keyword evidence="2" id="KW-1185">Reference proteome</keyword>
<proteinExistence type="predicted"/>
<dbReference type="Pfam" id="PF07277">
    <property type="entry name" value="SapC"/>
    <property type="match status" value="1"/>
</dbReference>
<dbReference type="KEGG" id="lal:AT746_16280"/>